<organism evidence="1 2">
    <name type="scientific">Micromonospora costi</name>
    <dbReference type="NCBI Taxonomy" id="1530042"/>
    <lineage>
        <taxon>Bacteria</taxon>
        <taxon>Bacillati</taxon>
        <taxon>Actinomycetota</taxon>
        <taxon>Actinomycetes</taxon>
        <taxon>Micromonosporales</taxon>
        <taxon>Micromonosporaceae</taxon>
        <taxon>Micromonospora</taxon>
    </lineage>
</organism>
<comment type="caution">
    <text evidence="1">The sequence shown here is derived from an EMBL/GenBank/DDBJ whole genome shotgun (WGS) entry which is preliminary data.</text>
</comment>
<name>A0A3B0A5E8_9ACTN</name>
<dbReference type="Proteomes" id="UP000279968">
    <property type="component" value="Unassembled WGS sequence"/>
</dbReference>
<accession>A0A3B0A5E8</accession>
<reference evidence="1 2" key="1">
    <citation type="journal article" date="2015" name="Int. J. Syst. Evol. Microbiol.">
        <title>Micromonospora costi sp. nov., isolated from a leaf of Costus speciosus.</title>
        <authorList>
            <person name="Thawai C."/>
        </authorList>
    </citation>
    <scope>NUCLEOTIDE SEQUENCE [LARGE SCALE GENOMIC DNA]</scope>
    <source>
        <strain evidence="1 2">CS1-12</strain>
    </source>
</reference>
<evidence type="ECO:0000313" key="1">
    <source>
        <dbReference type="EMBL" id="RKN55988.1"/>
    </source>
</evidence>
<protein>
    <submittedName>
        <fullName evidence="1">Uncharacterized protein</fullName>
    </submittedName>
</protein>
<sequence>MIARLMFIEARTVRPAKWIRYHGQHVLVRPNVQLRSEDAEMALQTDQNVQHITSERPGAGLCKGRLTMATTILFDPTKPPSPAGRKELDRRLRRLYEAEKSYDTAKANMAKLAKSSIAGSPVADGEVWVRDAFVFRRDPAPGDGSDRKLPPKEFWPPAGRLVTPRGSALRFMLIALFEAQTRTKPGRRPDNPRPLQGEGDEIGWADLLATDAKQAGDGRSFMSVPAKKGRHLFSALDLMHAEDLVSLPNVEERRGKHKGFLLNHEGGKRISGPNDLYLVPHKADKTYFRLPLGLFTQGWIHALDDRDLRYLLMLCYFDQGQPDGFQVISRTRYLHMAIGPDTYEKHIWFTRFDLNDVTLDGARHFNGTVDDYGKGGKAIPHTLKLLREGFDRDGMKVVTTAIEQQLAR</sequence>
<gene>
    <name evidence="1" type="ORF">D7193_15500</name>
</gene>
<proteinExistence type="predicted"/>
<dbReference type="EMBL" id="RBAN01000002">
    <property type="protein sequence ID" value="RKN55988.1"/>
    <property type="molecule type" value="Genomic_DNA"/>
</dbReference>
<evidence type="ECO:0000313" key="2">
    <source>
        <dbReference type="Proteomes" id="UP000279968"/>
    </source>
</evidence>
<dbReference type="AlphaFoldDB" id="A0A3B0A5E8"/>
<keyword evidence="2" id="KW-1185">Reference proteome</keyword>